<dbReference type="InParanoid" id="A0A0Q2Y7J2"/>
<dbReference type="InterPro" id="IPR004089">
    <property type="entry name" value="MCPsignal_dom"/>
</dbReference>
<gene>
    <name evidence="6" type="ORF">AMR76_00590</name>
</gene>
<dbReference type="PROSITE" id="PS50111">
    <property type="entry name" value="CHEMOTAXIS_TRANSDUC_2"/>
    <property type="match status" value="1"/>
</dbReference>
<sequence length="364" mass="40761">MFNHKLKRELADMRRQQTETHEQHQREIQDLVDQLAQKEREICNLQQSDQTTNAVIRAQLRGGAMLEAIRTGLARSAEEMEQELNELHQLDDMFAQTQSALSRLSERATRINQQAISNMEAAAILDTTASSIGQLINAIQEISAQTNLLALNAAIESARAGEAGRGFAVVADEVRALAGKAHHASDQIEHLVKQVITQTSDIKASINSNQTYSLEVATSSEQIEQVVNAVLAKSQHMQEVIRIATARSFLDTVKIDHAVWKNHIYQHIEQQAFDSSVNAHTECRLGQWYFKGNGAKLYSHLHHFARLKEPHQRVHDAGKEALLAGQQQNLNQLVDELQAMESASEQVVETIDHLMREVILDQPA</sequence>
<dbReference type="PANTHER" id="PTHR32089">
    <property type="entry name" value="METHYL-ACCEPTING CHEMOTAXIS PROTEIN MCPB"/>
    <property type="match status" value="1"/>
</dbReference>
<keyword evidence="4" id="KW-0175">Coiled coil</keyword>
<dbReference type="GeneID" id="50537288"/>
<name>A0A0Q2Y7J2_VIBFU</name>
<feature type="coiled-coil region" evidence="4">
    <location>
        <begin position="323"/>
        <end position="357"/>
    </location>
</feature>
<proteinExistence type="predicted"/>
<dbReference type="InterPro" id="IPR025991">
    <property type="entry name" value="Chemoreceptor_zinc-bind_dom"/>
</dbReference>
<dbReference type="GO" id="GO:0016020">
    <property type="term" value="C:membrane"/>
    <property type="evidence" value="ECO:0007669"/>
    <property type="project" value="UniProtKB-SubCell"/>
</dbReference>
<comment type="caution">
    <text evidence="6">The sequence shown here is derived from an EMBL/GenBank/DDBJ whole genome shotgun (WGS) entry which is preliminary data.</text>
</comment>
<dbReference type="EMBL" id="LKHS01000001">
    <property type="protein sequence ID" value="KQH88188.1"/>
    <property type="molecule type" value="Genomic_DNA"/>
</dbReference>
<evidence type="ECO:0000256" key="2">
    <source>
        <dbReference type="ARBA" id="ARBA00023224"/>
    </source>
</evidence>
<dbReference type="Gene3D" id="1.20.120.30">
    <property type="entry name" value="Aspartate receptor, ligand-binding domain"/>
    <property type="match status" value="1"/>
</dbReference>
<dbReference type="RefSeq" id="WP_004727233.1">
    <property type="nucleotide sequence ID" value="NZ_CABLCD010000014.1"/>
</dbReference>
<keyword evidence="2 3" id="KW-0807">Transducer</keyword>
<feature type="coiled-coil region" evidence="4">
    <location>
        <begin position="3"/>
        <end position="41"/>
    </location>
</feature>
<dbReference type="OrthoDB" id="9765653at2"/>
<organism evidence="6 7">
    <name type="scientific">Vibrio furnissii</name>
    <dbReference type="NCBI Taxonomy" id="29494"/>
    <lineage>
        <taxon>Bacteria</taxon>
        <taxon>Pseudomonadati</taxon>
        <taxon>Pseudomonadota</taxon>
        <taxon>Gammaproteobacteria</taxon>
        <taxon>Vibrionales</taxon>
        <taxon>Vibrionaceae</taxon>
        <taxon>Vibrio</taxon>
    </lineage>
</organism>
<evidence type="ECO:0000313" key="6">
    <source>
        <dbReference type="EMBL" id="KQH88188.1"/>
    </source>
</evidence>
<dbReference type="GO" id="GO:0006935">
    <property type="term" value="P:chemotaxis"/>
    <property type="evidence" value="ECO:0007669"/>
    <property type="project" value="UniProtKB-ARBA"/>
</dbReference>
<protein>
    <submittedName>
        <fullName evidence="6">Chemotaxis protein</fullName>
    </submittedName>
</protein>
<dbReference type="Gene3D" id="6.10.250.3200">
    <property type="match status" value="1"/>
</dbReference>
<evidence type="ECO:0000259" key="5">
    <source>
        <dbReference type="PROSITE" id="PS50111"/>
    </source>
</evidence>
<comment type="subcellular location">
    <subcellularLocation>
        <location evidence="1">Membrane</location>
    </subcellularLocation>
</comment>
<keyword evidence="7" id="KW-1185">Reference proteome</keyword>
<reference evidence="6 7" key="1">
    <citation type="submission" date="2015-08" db="EMBL/GenBank/DDBJ databases">
        <title>Antibacterial properties of a collection of Vibrionaceae strains.</title>
        <authorList>
            <person name="Giubergia S."/>
        </authorList>
    </citation>
    <scope>NUCLEOTIDE SEQUENCE [LARGE SCALE GENOMIC DNA]</scope>
    <source>
        <strain evidence="6 7">S0821</strain>
    </source>
</reference>
<evidence type="ECO:0000256" key="4">
    <source>
        <dbReference type="SAM" id="Coils"/>
    </source>
</evidence>
<accession>A0A0Q2Y7J2</accession>
<feature type="domain" description="Methyl-accepting transducer" evidence="5">
    <location>
        <begin position="73"/>
        <end position="272"/>
    </location>
</feature>
<dbReference type="PANTHER" id="PTHR32089:SF70">
    <property type="entry name" value="ENERGY TAXIS MODULATING METHYL ACCEPTING SENSORY TRANSDUCER"/>
    <property type="match status" value="1"/>
</dbReference>
<dbReference type="SMART" id="SM00283">
    <property type="entry name" value="MA"/>
    <property type="match status" value="1"/>
</dbReference>
<dbReference type="Pfam" id="PF13682">
    <property type="entry name" value="CZB"/>
    <property type="match status" value="1"/>
</dbReference>
<dbReference type="GO" id="GO:0007165">
    <property type="term" value="P:signal transduction"/>
    <property type="evidence" value="ECO:0007669"/>
    <property type="project" value="UniProtKB-KW"/>
</dbReference>
<evidence type="ECO:0000256" key="3">
    <source>
        <dbReference type="PROSITE-ProRule" id="PRU00284"/>
    </source>
</evidence>
<dbReference type="SUPFAM" id="SSF58104">
    <property type="entry name" value="Methyl-accepting chemotaxis protein (MCP) signaling domain"/>
    <property type="match status" value="1"/>
</dbReference>
<dbReference type="Proteomes" id="UP000051221">
    <property type="component" value="Unassembled WGS sequence"/>
</dbReference>
<dbReference type="Pfam" id="PF00015">
    <property type="entry name" value="MCPsignal"/>
    <property type="match status" value="1"/>
</dbReference>
<evidence type="ECO:0000313" key="7">
    <source>
        <dbReference type="Proteomes" id="UP000051221"/>
    </source>
</evidence>
<dbReference type="AlphaFoldDB" id="A0A0Q2Y7J2"/>
<evidence type="ECO:0000256" key="1">
    <source>
        <dbReference type="ARBA" id="ARBA00004370"/>
    </source>
</evidence>